<evidence type="ECO:0000256" key="1">
    <source>
        <dbReference type="ARBA" id="ARBA00022723"/>
    </source>
</evidence>
<dbReference type="Gene3D" id="3.60.21.10">
    <property type="match status" value="1"/>
</dbReference>
<sequence length="450" mass="47427">MNSSNDNTRHPNPRRRFLQSAAGLATVIVLPQALLGCGGGSDNDDDGPLRLAVLSDIHLYDSTQLGSSTELDAYLLQDRKMIKESVEIFDAALAAIVADKPDALLISGDLTKDGERVNHELLAARLQTLRAKGIRVFVIPGNHDVANPDAKDFRTVPATAAAQADAATFATIYANCGYGNAIARDPASLSYVAEVGDGVWLFAIDSCRYAESASPSAPITAGRVRAATLSWLQTWLAKAKERGVVALGSMHHGLIEHFPGQSTFFPEYLVEDRQNLAAAFAAAGLTVVFTGHYHAQDIVRASYGGVTVHDVETGSTVTAPSPYRLATVDRAARTLAIESGTVTATTGHPQDFVAWSRDYLETGLETLVTALLTSAPYSVPAPTAAALVPLIVPAMVAHYAGDEKLTDAGVAATLQAMAQSSDAMTAMLGGFVLGLWSDPQPGDNTLAITL</sequence>
<dbReference type="InterPro" id="IPR004843">
    <property type="entry name" value="Calcineurin-like_PHP"/>
</dbReference>
<dbReference type="PANTHER" id="PTHR42988">
    <property type="entry name" value="PHOSPHOHYDROLASE"/>
    <property type="match status" value="1"/>
</dbReference>
<evidence type="ECO:0000313" key="6">
    <source>
        <dbReference type="EMBL" id="MBK1713702.1"/>
    </source>
</evidence>
<dbReference type="EMBL" id="NRRU01000045">
    <property type="protein sequence ID" value="MBK1713702.1"/>
    <property type="molecule type" value="Genomic_DNA"/>
</dbReference>
<keyword evidence="7" id="KW-1185">Reference proteome</keyword>
<evidence type="ECO:0000313" key="7">
    <source>
        <dbReference type="Proteomes" id="UP001041814"/>
    </source>
</evidence>
<protein>
    <submittedName>
        <fullName evidence="6">Metallophosphoesterase</fullName>
    </submittedName>
</protein>
<evidence type="ECO:0000259" key="5">
    <source>
        <dbReference type="Pfam" id="PF00149"/>
    </source>
</evidence>
<reference evidence="6" key="2">
    <citation type="journal article" date="2020" name="Microorganisms">
        <title>Osmotic Adaptation and Compatible Solute Biosynthesis of Phototrophic Bacteria as Revealed from Genome Analyses.</title>
        <authorList>
            <person name="Imhoff J.F."/>
            <person name="Rahn T."/>
            <person name="Kunzel S."/>
            <person name="Keller A."/>
            <person name="Neulinger S.C."/>
        </authorList>
    </citation>
    <scope>NUCLEOTIDE SEQUENCE</scope>
    <source>
        <strain evidence="6">IM 151</strain>
    </source>
</reference>
<evidence type="ECO:0000256" key="3">
    <source>
        <dbReference type="ARBA" id="ARBA00023004"/>
    </source>
</evidence>
<proteinExistence type="inferred from homology"/>
<dbReference type="InterPro" id="IPR050884">
    <property type="entry name" value="CNP_phosphodiesterase-III"/>
</dbReference>
<comment type="similarity">
    <text evidence="4">Belongs to the cyclic nucleotide phosphodiesterase class-III family.</text>
</comment>
<dbReference type="SUPFAM" id="SSF56300">
    <property type="entry name" value="Metallo-dependent phosphatases"/>
    <property type="match status" value="1"/>
</dbReference>
<dbReference type="Pfam" id="PF00149">
    <property type="entry name" value="Metallophos"/>
    <property type="match status" value="1"/>
</dbReference>
<dbReference type="Proteomes" id="UP001041814">
    <property type="component" value="Unassembled WGS sequence"/>
</dbReference>
<dbReference type="InterPro" id="IPR029052">
    <property type="entry name" value="Metallo-depent_PP-like"/>
</dbReference>
<organism evidence="6 7">
    <name type="scientific">Rubrivivax gelatinosus</name>
    <name type="common">Rhodocyclus gelatinosus</name>
    <name type="synonym">Rhodopseudomonas gelatinosa</name>
    <dbReference type="NCBI Taxonomy" id="28068"/>
    <lineage>
        <taxon>Bacteria</taxon>
        <taxon>Pseudomonadati</taxon>
        <taxon>Pseudomonadota</taxon>
        <taxon>Betaproteobacteria</taxon>
        <taxon>Burkholderiales</taxon>
        <taxon>Sphaerotilaceae</taxon>
        <taxon>Rubrivivax</taxon>
    </lineage>
</organism>
<evidence type="ECO:0000256" key="2">
    <source>
        <dbReference type="ARBA" id="ARBA00022801"/>
    </source>
</evidence>
<keyword evidence="2" id="KW-0378">Hydrolase</keyword>
<evidence type="ECO:0000256" key="4">
    <source>
        <dbReference type="ARBA" id="ARBA00025742"/>
    </source>
</evidence>
<dbReference type="RefSeq" id="WP_200378926.1">
    <property type="nucleotide sequence ID" value="NZ_NRRU01000045.1"/>
</dbReference>
<keyword evidence="1" id="KW-0479">Metal-binding</keyword>
<reference evidence="6" key="1">
    <citation type="submission" date="2017-08" db="EMBL/GenBank/DDBJ databases">
        <authorList>
            <person name="Imhoff J.F."/>
            <person name="Rahn T."/>
            <person name="Kuenzel S."/>
            <person name="Neulinger S.C."/>
        </authorList>
    </citation>
    <scope>NUCLEOTIDE SEQUENCE</scope>
    <source>
        <strain evidence="6">IM 151</strain>
    </source>
</reference>
<name>A0ABS1DY92_RUBGE</name>
<dbReference type="PANTHER" id="PTHR42988:SF2">
    <property type="entry name" value="CYCLIC NUCLEOTIDE PHOSPHODIESTERASE CBUA0032-RELATED"/>
    <property type="match status" value="1"/>
</dbReference>
<feature type="domain" description="Calcineurin-like phosphoesterase" evidence="5">
    <location>
        <begin position="49"/>
        <end position="295"/>
    </location>
</feature>
<accession>A0ABS1DY92</accession>
<gene>
    <name evidence="6" type="ORF">CKO43_13030</name>
</gene>
<comment type="caution">
    <text evidence="6">The sequence shown here is derived from an EMBL/GenBank/DDBJ whole genome shotgun (WGS) entry which is preliminary data.</text>
</comment>
<keyword evidence="3" id="KW-0408">Iron</keyword>